<dbReference type="PANTHER" id="PTHR12346">
    <property type="entry name" value="SIN3B-RELATED"/>
    <property type="match status" value="1"/>
</dbReference>
<dbReference type="Pfam" id="PF02671">
    <property type="entry name" value="PAH"/>
    <property type="match status" value="1"/>
</dbReference>
<dbReference type="PANTHER" id="PTHR12346:SF66">
    <property type="match status" value="1"/>
</dbReference>
<evidence type="ECO:0000313" key="5">
    <source>
        <dbReference type="Proteomes" id="UP000824120"/>
    </source>
</evidence>
<organism evidence="4 5">
    <name type="scientific">Solanum commersonii</name>
    <name type="common">Commerson's wild potato</name>
    <name type="synonym">Commerson's nightshade</name>
    <dbReference type="NCBI Taxonomy" id="4109"/>
    <lineage>
        <taxon>Eukaryota</taxon>
        <taxon>Viridiplantae</taxon>
        <taxon>Streptophyta</taxon>
        <taxon>Embryophyta</taxon>
        <taxon>Tracheophyta</taxon>
        <taxon>Spermatophyta</taxon>
        <taxon>Magnoliopsida</taxon>
        <taxon>eudicotyledons</taxon>
        <taxon>Gunneridae</taxon>
        <taxon>Pentapetalae</taxon>
        <taxon>asterids</taxon>
        <taxon>lamiids</taxon>
        <taxon>Solanales</taxon>
        <taxon>Solanaceae</taxon>
        <taxon>Solanoideae</taxon>
        <taxon>Solaneae</taxon>
        <taxon>Solanum</taxon>
    </lineage>
</organism>
<evidence type="ECO:0000256" key="3">
    <source>
        <dbReference type="PROSITE-ProRule" id="PRU00810"/>
    </source>
</evidence>
<gene>
    <name evidence="4" type="ORF">H5410_021806</name>
</gene>
<protein>
    <submittedName>
        <fullName evidence="4">Uncharacterized protein</fullName>
    </submittedName>
</protein>
<accession>A0A9J5ZDK1</accession>
<dbReference type="GO" id="GO:0003714">
    <property type="term" value="F:transcription corepressor activity"/>
    <property type="evidence" value="ECO:0007669"/>
    <property type="project" value="InterPro"/>
</dbReference>
<evidence type="ECO:0000313" key="4">
    <source>
        <dbReference type="EMBL" id="KAG5610525.1"/>
    </source>
</evidence>
<reference evidence="4 5" key="1">
    <citation type="submission" date="2020-09" db="EMBL/GenBank/DDBJ databases">
        <title>De no assembly of potato wild relative species, Solanum commersonii.</title>
        <authorList>
            <person name="Cho K."/>
        </authorList>
    </citation>
    <scope>NUCLEOTIDE SEQUENCE [LARGE SCALE GENOMIC DNA]</scope>
    <source>
        <strain evidence="4">LZ3.2</strain>
        <tissue evidence="4">Leaf</tissue>
    </source>
</reference>
<evidence type="ECO:0000256" key="2">
    <source>
        <dbReference type="ARBA" id="ARBA00023242"/>
    </source>
</evidence>
<evidence type="ECO:0000256" key="1">
    <source>
        <dbReference type="ARBA" id="ARBA00004123"/>
    </source>
</evidence>
<keyword evidence="2 3" id="KW-0539">Nucleus</keyword>
<dbReference type="InterPro" id="IPR039774">
    <property type="entry name" value="Sin3-like"/>
</dbReference>
<dbReference type="InterPro" id="IPR003822">
    <property type="entry name" value="PAH"/>
</dbReference>
<name>A0A9J5ZDK1_SOLCO</name>
<dbReference type="Gene3D" id="1.20.1160.11">
    <property type="entry name" value="Paired amphipathic helix"/>
    <property type="match status" value="2"/>
</dbReference>
<dbReference type="OrthoDB" id="1161319at2759"/>
<dbReference type="AlphaFoldDB" id="A0A9J5ZDK1"/>
<dbReference type="SUPFAM" id="SSF47762">
    <property type="entry name" value="PAH2 domain"/>
    <property type="match status" value="2"/>
</dbReference>
<sequence>MTIDEAFSYWNQVTDKFSNQSEKYIKFLVIIVDFKRKSQSHVFGGGQGNISGDSDVDRTGASKPKMMIDEAFSYLNQVKDKFPNQREKIDTVGVIVKAKNLFKGHPSLLLGLNPFLPKGYEIVLNDEDEKT</sequence>
<dbReference type="PROSITE" id="PS51477">
    <property type="entry name" value="PAH"/>
    <property type="match status" value="1"/>
</dbReference>
<keyword evidence="5" id="KW-1185">Reference proteome</keyword>
<comment type="caution">
    <text evidence="4">The sequence shown here is derived from an EMBL/GenBank/DDBJ whole genome shotgun (WGS) entry which is preliminary data.</text>
</comment>
<dbReference type="Proteomes" id="UP000824120">
    <property type="component" value="Chromosome 4"/>
</dbReference>
<comment type="subcellular location">
    <subcellularLocation>
        <location evidence="1 3">Nucleus</location>
    </subcellularLocation>
</comment>
<dbReference type="EMBL" id="JACXVP010000004">
    <property type="protein sequence ID" value="KAG5610525.1"/>
    <property type="molecule type" value="Genomic_DNA"/>
</dbReference>
<dbReference type="GO" id="GO:0005634">
    <property type="term" value="C:nucleus"/>
    <property type="evidence" value="ECO:0007669"/>
    <property type="project" value="UniProtKB-SubCell"/>
</dbReference>
<proteinExistence type="predicted"/>
<dbReference type="InterPro" id="IPR036600">
    <property type="entry name" value="PAH_sf"/>
</dbReference>